<comment type="similarity">
    <text evidence="1">Belongs to the tRNA pseudouridine synthase TruA family.</text>
</comment>
<evidence type="ECO:0000256" key="2">
    <source>
        <dbReference type="ARBA" id="ARBA00022694"/>
    </source>
</evidence>
<evidence type="ECO:0000313" key="9">
    <source>
        <dbReference type="EMBL" id="KAJ3117120.1"/>
    </source>
</evidence>
<dbReference type="GO" id="GO:1990481">
    <property type="term" value="P:mRNA pseudouridine synthesis"/>
    <property type="evidence" value="ECO:0007669"/>
    <property type="project" value="TreeGrafter"/>
</dbReference>
<evidence type="ECO:0000256" key="7">
    <source>
        <dbReference type="SAM" id="MobiDB-lite"/>
    </source>
</evidence>
<dbReference type="SUPFAM" id="SSF55120">
    <property type="entry name" value="Pseudouridine synthase"/>
    <property type="match status" value="1"/>
</dbReference>
<feature type="non-terminal residue" evidence="9">
    <location>
        <position position="1"/>
    </location>
</feature>
<dbReference type="Gene3D" id="3.30.70.660">
    <property type="entry name" value="Pseudouridine synthase I, catalytic domain, C-terminal subdomain"/>
    <property type="match status" value="1"/>
</dbReference>
<evidence type="ECO:0000313" key="10">
    <source>
        <dbReference type="Proteomes" id="UP001211907"/>
    </source>
</evidence>
<dbReference type="InterPro" id="IPR020095">
    <property type="entry name" value="PsdUridine_synth_TruA_C"/>
</dbReference>
<dbReference type="PANTHER" id="PTHR11142">
    <property type="entry name" value="PSEUDOURIDYLATE SYNTHASE"/>
    <property type="match status" value="1"/>
</dbReference>
<keyword evidence="10" id="KW-1185">Reference proteome</keyword>
<feature type="active site" description="Nucleophile" evidence="5">
    <location>
        <position position="134"/>
    </location>
</feature>
<organism evidence="9 10">
    <name type="scientific">Physocladia obscura</name>
    <dbReference type="NCBI Taxonomy" id="109957"/>
    <lineage>
        <taxon>Eukaryota</taxon>
        <taxon>Fungi</taxon>
        <taxon>Fungi incertae sedis</taxon>
        <taxon>Chytridiomycota</taxon>
        <taxon>Chytridiomycota incertae sedis</taxon>
        <taxon>Chytridiomycetes</taxon>
        <taxon>Chytridiales</taxon>
        <taxon>Chytriomycetaceae</taxon>
        <taxon>Physocladia</taxon>
    </lineage>
</organism>
<dbReference type="Pfam" id="PF01416">
    <property type="entry name" value="PseudoU_synth_1"/>
    <property type="match status" value="1"/>
</dbReference>
<dbReference type="FunFam" id="3.30.70.580:FF:000002">
    <property type="entry name" value="tRNA pseudouridine synthase"/>
    <property type="match status" value="1"/>
</dbReference>
<sequence>MKRQAEESEESVVAAGEGNSGDNRVTDGLHKRKYTASDPTAINPAAIAESSKPTTSLANGVSAVADSKEKPKASKQRMAVLFGYCGSAYRGSQLNPGQPTVEKELMDACVRAGAITEQNNDAQRSGLNRCARTDKGVHAAGNVVSLKLFALPNLVDKINEQLPPTVRVFDAFQVTSSFNAKNHCGGRQYEYSLPTYFLKFAKRELYPFSALQSDNNYTSSNAKMVDSSLSWPLVGDSYRQLSEFRLPESQLQHLRDILRGYEGTHNFHNFTVGVTFKEKNAGRYITSFVACDPFVRADGVEWINLRVAGQSFMLHQIRKMVGLAVMMVRTGTSKDLVTLAYRQQKINIPKVP</sequence>
<evidence type="ECO:0000256" key="1">
    <source>
        <dbReference type="ARBA" id="ARBA00009375"/>
    </source>
</evidence>
<evidence type="ECO:0000256" key="4">
    <source>
        <dbReference type="ARBA" id="ARBA00036943"/>
    </source>
</evidence>
<evidence type="ECO:0000256" key="3">
    <source>
        <dbReference type="ARBA" id="ARBA00023235"/>
    </source>
</evidence>
<gene>
    <name evidence="9" type="primary">PUS1_1</name>
    <name evidence="9" type="ORF">HK100_000892</name>
</gene>
<dbReference type="InterPro" id="IPR020094">
    <property type="entry name" value="TruA/RsuA/RluB/E/F_N"/>
</dbReference>
<dbReference type="Proteomes" id="UP001211907">
    <property type="component" value="Unassembled WGS sequence"/>
</dbReference>
<reference evidence="9" key="1">
    <citation type="submission" date="2020-05" db="EMBL/GenBank/DDBJ databases">
        <title>Phylogenomic resolution of chytrid fungi.</title>
        <authorList>
            <person name="Stajich J.E."/>
            <person name="Amses K."/>
            <person name="Simmons R."/>
            <person name="Seto K."/>
            <person name="Myers J."/>
            <person name="Bonds A."/>
            <person name="Quandt C.A."/>
            <person name="Barry K."/>
            <person name="Liu P."/>
            <person name="Grigoriev I."/>
            <person name="Longcore J.E."/>
            <person name="James T.Y."/>
        </authorList>
    </citation>
    <scope>NUCLEOTIDE SEQUENCE</scope>
    <source>
        <strain evidence="9">JEL0513</strain>
    </source>
</reference>
<evidence type="ECO:0000256" key="5">
    <source>
        <dbReference type="PIRSR" id="PIRSR641708-1"/>
    </source>
</evidence>
<dbReference type="GO" id="GO:0003723">
    <property type="term" value="F:RNA binding"/>
    <property type="evidence" value="ECO:0007669"/>
    <property type="project" value="InterPro"/>
</dbReference>
<dbReference type="PANTHER" id="PTHR11142:SF4">
    <property type="entry name" value="PSEUDOURIDYLATE SYNTHASE 1 HOMOLOG"/>
    <property type="match status" value="1"/>
</dbReference>
<dbReference type="InterPro" id="IPR020097">
    <property type="entry name" value="PsdUridine_synth_TruA_a/b_dom"/>
</dbReference>
<dbReference type="EMBL" id="JADGJH010001184">
    <property type="protein sequence ID" value="KAJ3117120.1"/>
    <property type="molecule type" value="Genomic_DNA"/>
</dbReference>
<feature type="region of interest" description="Disordered" evidence="7">
    <location>
        <begin position="1"/>
        <end position="56"/>
    </location>
</feature>
<keyword evidence="2" id="KW-0819">tRNA processing</keyword>
<dbReference type="InterPro" id="IPR020103">
    <property type="entry name" value="PsdUridine_synth_cat_dom_sf"/>
</dbReference>
<evidence type="ECO:0000259" key="8">
    <source>
        <dbReference type="Pfam" id="PF01416"/>
    </source>
</evidence>
<dbReference type="NCBIfam" id="TIGR00071">
    <property type="entry name" value="hisT_truA"/>
    <property type="match status" value="1"/>
</dbReference>
<feature type="binding site" evidence="6">
    <location>
        <position position="189"/>
    </location>
    <ligand>
        <name>substrate</name>
    </ligand>
</feature>
<dbReference type="GO" id="GO:0005634">
    <property type="term" value="C:nucleus"/>
    <property type="evidence" value="ECO:0007669"/>
    <property type="project" value="TreeGrafter"/>
</dbReference>
<dbReference type="InterPro" id="IPR001406">
    <property type="entry name" value="PsdUridine_synth_TruA"/>
</dbReference>
<dbReference type="Gene3D" id="3.30.70.580">
    <property type="entry name" value="Pseudouridine synthase I, catalytic domain, N-terminal subdomain"/>
    <property type="match status" value="1"/>
</dbReference>
<name>A0AAD5T0H8_9FUNG</name>
<dbReference type="GO" id="GO:0009982">
    <property type="term" value="F:pseudouridine synthase activity"/>
    <property type="evidence" value="ECO:0007669"/>
    <property type="project" value="InterPro"/>
</dbReference>
<dbReference type="InterPro" id="IPR041708">
    <property type="entry name" value="PUS1/PUS2-like"/>
</dbReference>
<protein>
    <submittedName>
        <fullName evidence="9">tRNA pseudouridine synthase 1</fullName>
    </submittedName>
</protein>
<dbReference type="AlphaFoldDB" id="A0AAD5T0H8"/>
<comment type="catalytic activity">
    <reaction evidence="4">
        <text>a uridine in tRNA = a pseudouridine in tRNA</text>
        <dbReference type="Rhea" id="RHEA:54572"/>
        <dbReference type="Rhea" id="RHEA-COMP:13339"/>
        <dbReference type="Rhea" id="RHEA-COMP:13934"/>
        <dbReference type="ChEBI" id="CHEBI:65314"/>
        <dbReference type="ChEBI" id="CHEBI:65315"/>
    </reaction>
</comment>
<dbReference type="GO" id="GO:0031119">
    <property type="term" value="P:tRNA pseudouridine synthesis"/>
    <property type="evidence" value="ECO:0007669"/>
    <property type="project" value="InterPro"/>
</dbReference>
<accession>A0AAD5T0H8</accession>
<keyword evidence="3" id="KW-0413">Isomerase</keyword>
<feature type="domain" description="Pseudouridine synthase I TruA alpha/beta" evidence="8">
    <location>
        <begin position="259"/>
        <end position="338"/>
    </location>
</feature>
<comment type="caution">
    <text evidence="9">The sequence shown here is derived from an EMBL/GenBank/DDBJ whole genome shotgun (WGS) entry which is preliminary data.</text>
</comment>
<evidence type="ECO:0000256" key="6">
    <source>
        <dbReference type="PIRSR" id="PIRSR641708-2"/>
    </source>
</evidence>
<dbReference type="CDD" id="cd02568">
    <property type="entry name" value="PseudoU_synth_PUS1_PUS2"/>
    <property type="match status" value="1"/>
</dbReference>
<proteinExistence type="inferred from homology"/>